<comment type="caution">
    <text evidence="1">The sequence shown here is derived from an EMBL/GenBank/DDBJ whole genome shotgun (WGS) entry which is preliminary data.</text>
</comment>
<name>A0A6I2NJ15_PARDI</name>
<dbReference type="AlphaFoldDB" id="A0A6I2NJ15"/>
<sequence length="121" mass="13711">MIGVNGIEIREYVGDLEVMHHGIIFVGDNLKTRITIAHLLNIDFEFVNDPQKQEGDITLFGESPNLHITCNNCNSILGQGIPPSKIGFFRSKELWLGFIIKTYSTQPSSVLRSIDYVLYQR</sequence>
<dbReference type="EMBL" id="WKNE01000001">
    <property type="protein sequence ID" value="MRZ53325.1"/>
    <property type="molecule type" value="Genomic_DNA"/>
</dbReference>
<organism evidence="1 2">
    <name type="scientific">Parabacteroides distasonis</name>
    <dbReference type="NCBI Taxonomy" id="823"/>
    <lineage>
        <taxon>Bacteria</taxon>
        <taxon>Pseudomonadati</taxon>
        <taxon>Bacteroidota</taxon>
        <taxon>Bacteroidia</taxon>
        <taxon>Bacteroidales</taxon>
        <taxon>Tannerellaceae</taxon>
        <taxon>Parabacteroides</taxon>
    </lineage>
</organism>
<proteinExistence type="predicted"/>
<reference evidence="1 2" key="1">
    <citation type="journal article" date="2019" name="Nat. Med.">
        <title>A library of human gut bacterial isolates paired with longitudinal multiomics data enables mechanistic microbiome research.</title>
        <authorList>
            <person name="Poyet M."/>
            <person name="Groussin M."/>
            <person name="Gibbons S.M."/>
            <person name="Avila-Pacheco J."/>
            <person name="Jiang X."/>
            <person name="Kearney S.M."/>
            <person name="Perrotta A.R."/>
            <person name="Berdy B."/>
            <person name="Zhao S."/>
            <person name="Lieberman T.D."/>
            <person name="Swanson P.K."/>
            <person name="Smith M."/>
            <person name="Roesemann S."/>
            <person name="Alexander J.E."/>
            <person name="Rich S.A."/>
            <person name="Livny J."/>
            <person name="Vlamakis H."/>
            <person name="Clish C."/>
            <person name="Bullock K."/>
            <person name="Deik A."/>
            <person name="Scott J."/>
            <person name="Pierce K.A."/>
            <person name="Xavier R.J."/>
            <person name="Alm E.J."/>
        </authorList>
    </citation>
    <scope>NUCLEOTIDE SEQUENCE [LARGE SCALE GENOMIC DNA]</scope>
    <source>
        <strain evidence="1 2">BIOML-A2</strain>
    </source>
</reference>
<evidence type="ECO:0000313" key="2">
    <source>
        <dbReference type="Proteomes" id="UP000432516"/>
    </source>
</evidence>
<evidence type="ECO:0000313" key="1">
    <source>
        <dbReference type="EMBL" id="MRZ53325.1"/>
    </source>
</evidence>
<dbReference type="Pfam" id="PF21732">
    <property type="entry name" value="DUF6864"/>
    <property type="match status" value="1"/>
</dbReference>
<gene>
    <name evidence="1" type="ORF">GKD68_00965</name>
</gene>
<protein>
    <submittedName>
        <fullName evidence="1">Uncharacterized protein</fullName>
    </submittedName>
</protein>
<dbReference type="RefSeq" id="WP_151896482.1">
    <property type="nucleotide sequence ID" value="NZ_JBDGCP010000020.1"/>
</dbReference>
<dbReference type="InterPro" id="IPR049197">
    <property type="entry name" value="DUF6864"/>
</dbReference>
<dbReference type="Proteomes" id="UP000432516">
    <property type="component" value="Unassembled WGS sequence"/>
</dbReference>
<accession>A0A6I2NJ15</accession>